<comment type="caution">
    <text evidence="9">The sequence shown here is derived from an EMBL/GenBank/DDBJ whole genome shotgun (WGS) entry which is preliminary data.</text>
</comment>
<dbReference type="OrthoDB" id="9810648at2"/>
<dbReference type="InterPro" id="IPR000086">
    <property type="entry name" value="NUDIX_hydrolase_dom"/>
</dbReference>
<reference evidence="9 10" key="1">
    <citation type="submission" date="2018-03" db="EMBL/GenBank/DDBJ databases">
        <title>Whole genome sequencing of Histamine producing bacteria.</title>
        <authorList>
            <person name="Butler K."/>
        </authorList>
    </citation>
    <scope>NUCLEOTIDE SEQUENCE [LARGE SCALE GENOMIC DNA]</scope>
    <source>
        <strain evidence="9 10">DSM 16190</strain>
    </source>
</reference>
<evidence type="ECO:0000256" key="6">
    <source>
        <dbReference type="ARBA" id="ARBA00022842"/>
    </source>
</evidence>
<keyword evidence="6" id="KW-0460">Magnesium</keyword>
<evidence type="ECO:0000313" key="10">
    <source>
        <dbReference type="Proteomes" id="UP000240904"/>
    </source>
</evidence>
<evidence type="ECO:0000256" key="5">
    <source>
        <dbReference type="ARBA" id="ARBA00022801"/>
    </source>
</evidence>
<dbReference type="Gene3D" id="3.90.79.10">
    <property type="entry name" value="Nucleoside Triphosphate Pyrophosphohydrolase"/>
    <property type="match status" value="1"/>
</dbReference>
<evidence type="ECO:0000256" key="7">
    <source>
        <dbReference type="ARBA" id="ARBA00023204"/>
    </source>
</evidence>
<dbReference type="InterPro" id="IPR020476">
    <property type="entry name" value="Nudix_hydrolase"/>
</dbReference>
<dbReference type="PANTHER" id="PTHR47707:SF2">
    <property type="entry name" value="CTP PYROPHOSPHOHYDROLASE"/>
    <property type="match status" value="1"/>
</dbReference>
<dbReference type="GO" id="GO:0044716">
    <property type="term" value="F:8-oxo-GDP phosphatase activity"/>
    <property type="evidence" value="ECO:0007669"/>
    <property type="project" value="TreeGrafter"/>
</dbReference>
<keyword evidence="7" id="KW-0234">DNA repair</keyword>
<dbReference type="PROSITE" id="PS51462">
    <property type="entry name" value="NUDIX"/>
    <property type="match status" value="1"/>
</dbReference>
<accession>A0A2T3MVS2</accession>
<evidence type="ECO:0000256" key="4">
    <source>
        <dbReference type="ARBA" id="ARBA00022763"/>
    </source>
</evidence>
<comment type="cofactor">
    <cofactor evidence="1">
        <name>Mg(2+)</name>
        <dbReference type="ChEBI" id="CHEBI:18420"/>
    </cofactor>
</comment>
<protein>
    <submittedName>
        <fullName evidence="9">5-methyl-dCTP pyrophosphohydrolase</fullName>
    </submittedName>
</protein>
<dbReference type="GO" id="GO:0006281">
    <property type="term" value="P:DNA repair"/>
    <property type="evidence" value="ECO:0007669"/>
    <property type="project" value="UniProtKB-KW"/>
</dbReference>
<dbReference type="GO" id="GO:0046872">
    <property type="term" value="F:metal ion binding"/>
    <property type="evidence" value="ECO:0007669"/>
    <property type="project" value="UniProtKB-KW"/>
</dbReference>
<dbReference type="RefSeq" id="WP_107284367.1">
    <property type="nucleotide sequence ID" value="NZ_PYMC01000012.1"/>
</dbReference>
<dbReference type="InterPro" id="IPR047127">
    <property type="entry name" value="MutT-like"/>
</dbReference>
<comment type="similarity">
    <text evidence="2">Belongs to the Nudix hydrolase family.</text>
</comment>
<dbReference type="PRINTS" id="PR00502">
    <property type="entry name" value="NUDIXFAMILY"/>
</dbReference>
<dbReference type="PANTHER" id="PTHR47707">
    <property type="entry name" value="8-OXO-DGTP DIPHOSPHATASE"/>
    <property type="match status" value="1"/>
</dbReference>
<proteinExistence type="inferred from homology"/>
<dbReference type="Pfam" id="PF14815">
    <property type="entry name" value="NUDIX_4"/>
    <property type="match status" value="1"/>
</dbReference>
<organism evidence="9 10">
    <name type="scientific">Photobacterium lipolyticum</name>
    <dbReference type="NCBI Taxonomy" id="266810"/>
    <lineage>
        <taxon>Bacteria</taxon>
        <taxon>Pseudomonadati</taxon>
        <taxon>Pseudomonadota</taxon>
        <taxon>Gammaproteobacteria</taxon>
        <taxon>Vibrionales</taxon>
        <taxon>Vibrionaceae</taxon>
        <taxon>Photobacterium</taxon>
    </lineage>
</organism>
<sequence length="152" mass="17066">MSEHSATVRTIRHQDKPVIIVVAGVIEKDARYLLAQRFEHASQGGLWEFPGGKVEAGETPEQALERELSEELAIQTTTGKWLADSIFDYGDKVIHLKGYISHWQSGDLQLHSHQDAIWVEKVSIAQYELCPADYPIVEALNKGVSDEKLVTR</sequence>
<keyword evidence="4" id="KW-0227">DNA damage</keyword>
<gene>
    <name evidence="9" type="ORF">C9I89_16225</name>
</gene>
<dbReference type="InterPro" id="IPR029119">
    <property type="entry name" value="MutY_C"/>
</dbReference>
<keyword evidence="10" id="KW-1185">Reference proteome</keyword>
<name>A0A2T3MVS2_9GAMM</name>
<dbReference type="InterPro" id="IPR015797">
    <property type="entry name" value="NUDIX_hydrolase-like_dom_sf"/>
</dbReference>
<evidence type="ECO:0000256" key="3">
    <source>
        <dbReference type="ARBA" id="ARBA00022723"/>
    </source>
</evidence>
<evidence type="ECO:0000259" key="8">
    <source>
        <dbReference type="PROSITE" id="PS51462"/>
    </source>
</evidence>
<dbReference type="AlphaFoldDB" id="A0A2T3MVS2"/>
<dbReference type="SUPFAM" id="SSF55811">
    <property type="entry name" value="Nudix"/>
    <property type="match status" value="1"/>
</dbReference>
<keyword evidence="3" id="KW-0479">Metal-binding</keyword>
<dbReference type="Proteomes" id="UP000240904">
    <property type="component" value="Unassembled WGS sequence"/>
</dbReference>
<evidence type="ECO:0000313" key="9">
    <source>
        <dbReference type="EMBL" id="PSW03933.1"/>
    </source>
</evidence>
<feature type="domain" description="Nudix hydrolase" evidence="8">
    <location>
        <begin position="17"/>
        <end position="142"/>
    </location>
</feature>
<dbReference type="GO" id="GO:0044715">
    <property type="term" value="F:8-oxo-dGDP phosphatase activity"/>
    <property type="evidence" value="ECO:0007669"/>
    <property type="project" value="TreeGrafter"/>
</dbReference>
<dbReference type="GO" id="GO:0035539">
    <property type="term" value="F:8-oxo-7,8-dihydrodeoxyguanosine triphosphate pyrophosphatase activity"/>
    <property type="evidence" value="ECO:0007669"/>
    <property type="project" value="TreeGrafter"/>
</dbReference>
<keyword evidence="5 9" id="KW-0378">Hydrolase</keyword>
<dbReference type="EMBL" id="PYMC01000012">
    <property type="protein sequence ID" value="PSW03933.1"/>
    <property type="molecule type" value="Genomic_DNA"/>
</dbReference>
<dbReference type="GO" id="GO:0008413">
    <property type="term" value="F:8-oxo-7,8-dihydroguanosine triphosphate pyrophosphatase activity"/>
    <property type="evidence" value="ECO:0007669"/>
    <property type="project" value="TreeGrafter"/>
</dbReference>
<evidence type="ECO:0000256" key="2">
    <source>
        <dbReference type="ARBA" id="ARBA00005582"/>
    </source>
</evidence>
<dbReference type="CDD" id="cd03425">
    <property type="entry name" value="NUDIX_MutT_NudA_like"/>
    <property type="match status" value="1"/>
</dbReference>
<evidence type="ECO:0000256" key="1">
    <source>
        <dbReference type="ARBA" id="ARBA00001946"/>
    </source>
</evidence>